<evidence type="ECO:0000313" key="5">
    <source>
        <dbReference type="EMBL" id="SCO74874.1"/>
    </source>
</evidence>
<dbReference type="VEuPathDB" id="PlasmoDB:PVX_085500"/>
<dbReference type="Proteomes" id="UP000196402">
    <property type="component" value="Chromosome 13"/>
</dbReference>
<feature type="compositionally biased region" description="Polar residues" evidence="2">
    <location>
        <begin position="276"/>
        <end position="287"/>
    </location>
</feature>
<dbReference type="EMBL" id="CAJZCX010000006">
    <property type="protein sequence ID" value="CAG9475976.1"/>
    <property type="molecule type" value="Genomic_DNA"/>
</dbReference>
<dbReference type="AlphaFoldDB" id="A0A1G4H3F9"/>
<evidence type="ECO:0000313" key="4">
    <source>
        <dbReference type="EMBL" id="SCO69398.1"/>
    </source>
</evidence>
<dbReference type="eggNOG" id="ENOG502QX6E">
    <property type="taxonomic scope" value="Eukaryota"/>
</dbReference>
<evidence type="ECO:0000256" key="1">
    <source>
        <dbReference type="SAM" id="Coils"/>
    </source>
</evidence>
<reference evidence="7 8" key="1">
    <citation type="submission" date="2016-07" db="EMBL/GenBank/DDBJ databases">
        <authorList>
            <consortium name="Pathogen Informatics"/>
        </authorList>
    </citation>
    <scope>NUCLEOTIDE SEQUENCE [LARGE SCALE GENOMIC DNA]</scope>
    <source>
        <strain evidence="3">PvW1</strain>
    </source>
</reference>
<dbReference type="Proteomes" id="UP000779233">
    <property type="component" value="Unassembled WGS sequence"/>
</dbReference>
<evidence type="ECO:0000256" key="2">
    <source>
        <dbReference type="SAM" id="MobiDB-lite"/>
    </source>
</evidence>
<dbReference type="EMBL" id="LT615251">
    <property type="protein sequence ID" value="SCO69398.1"/>
    <property type="molecule type" value="Genomic_DNA"/>
</dbReference>
<dbReference type="Proteomes" id="UP000220605">
    <property type="component" value="Chromosome 13"/>
</dbReference>
<dbReference type="EMBL" id="LT615268">
    <property type="protein sequence ID" value="SCO74874.1"/>
    <property type="molecule type" value="Genomic_DNA"/>
</dbReference>
<feature type="region of interest" description="Disordered" evidence="2">
    <location>
        <begin position="243"/>
        <end position="287"/>
    </location>
</feature>
<gene>
    <name evidence="5" type="ORF">PVC01_130036000</name>
    <name evidence="6" type="ORF">PVP01_1329300</name>
    <name evidence="4" type="ORF">PVT01_130034100</name>
    <name evidence="3" type="ORF">PVW1_130035800</name>
</gene>
<name>A0A1G4H3F9_PLAVI</name>
<feature type="region of interest" description="Disordered" evidence="2">
    <location>
        <begin position="1"/>
        <end position="29"/>
    </location>
</feature>
<dbReference type="VEuPathDB" id="PlasmoDB:PVP01_1329300"/>
<feature type="compositionally biased region" description="Basic and acidic residues" evidence="2">
    <location>
        <begin position="1"/>
        <end position="17"/>
    </location>
</feature>
<organism evidence="4 7">
    <name type="scientific">Plasmodium vivax</name>
    <name type="common">malaria parasite P. vivax</name>
    <dbReference type="NCBI Taxonomy" id="5855"/>
    <lineage>
        <taxon>Eukaryota</taxon>
        <taxon>Sar</taxon>
        <taxon>Alveolata</taxon>
        <taxon>Apicomplexa</taxon>
        <taxon>Aconoidasida</taxon>
        <taxon>Haemosporida</taxon>
        <taxon>Plasmodiidae</taxon>
        <taxon>Plasmodium</taxon>
        <taxon>Plasmodium (Plasmodium)</taxon>
    </lineage>
</organism>
<dbReference type="Proteomes" id="UP000305196">
    <property type="component" value="Chromosome 13"/>
</dbReference>
<dbReference type="VEuPathDB" id="PlasmoDB:PVW1_130035800"/>
<evidence type="ECO:0000313" key="3">
    <source>
        <dbReference type="EMBL" id="CAG9475976.1"/>
    </source>
</evidence>
<evidence type="ECO:0000313" key="6">
    <source>
        <dbReference type="EMBL" id="VUZ98346.1"/>
    </source>
</evidence>
<protein>
    <submittedName>
        <fullName evidence="3">(malaria parasite P. vivax) hypothetical protein</fullName>
    </submittedName>
</protein>
<accession>A0A1G4H3F9</accession>
<feature type="region of interest" description="Disordered" evidence="2">
    <location>
        <begin position="444"/>
        <end position="476"/>
    </location>
</feature>
<dbReference type="VEuPathDB" id="PlasmoDB:PVPAM_130044300"/>
<keyword evidence="1" id="KW-0175">Coiled coil</keyword>
<dbReference type="OrthoDB" id="375923at2759"/>
<proteinExistence type="predicted"/>
<feature type="coiled-coil region" evidence="1">
    <location>
        <begin position="299"/>
        <end position="340"/>
    </location>
</feature>
<evidence type="ECO:0000313" key="7">
    <source>
        <dbReference type="Proteomes" id="UP000196402"/>
    </source>
</evidence>
<sequence length="500" mass="58040">MEQSAESHPEDLSRRSSEALSSSEEVSVEELKKKVKDLELQLEYEINRHEGEVQEREENIKSLEEKINELECSKKESEEKDEAILNMSEQLLILSNKHDVLVKESKLQEEELKHLKNKKKYRNDKTNEFIITLKKQNEDFKKDNETLTDKYSDLLTENSGLKCTCKLLQEQLQESQKNLELVKMQNTKEFDEKSALQILNLGTGLLQKRSFTKDGSDANPLKLEIEYKDMIIKKLLRKSLTEEMMKGKDQHSSSCNGRDSTMGEDSHQKGEDSPNGEHSPNDNTVNHNGEQLITFEKKLEELYQKCVHAQSDNDQLKNKIKKLTDHIDDLKKENADLLGIIDTLREYINKAHREDVNVHQFDDLINNLLKENSTLNDELSKQKRKNMADTYFFNKELQMIQSDKFKIIEKFDEAKVNNFPHLYEPLNVTLNEAPHEYHEEVALKREAGPPHGEIANPNKDGGERKNGKNSHLVKSSKPVITDELVHTYMKDYMMNVQNRS</sequence>
<dbReference type="EMBL" id="LT635624">
    <property type="protein sequence ID" value="VUZ98346.1"/>
    <property type="molecule type" value="Genomic_DNA"/>
</dbReference>
<evidence type="ECO:0000313" key="8">
    <source>
        <dbReference type="Proteomes" id="UP000220605"/>
    </source>
</evidence>